<evidence type="ECO:0000256" key="2">
    <source>
        <dbReference type="ARBA" id="ARBA00022723"/>
    </source>
</evidence>
<dbReference type="EMBL" id="QFPP01000382">
    <property type="protein sequence ID" value="PZQ66894.1"/>
    <property type="molecule type" value="Genomic_DNA"/>
</dbReference>
<gene>
    <name evidence="7" type="ORF">DI563_22425</name>
</gene>
<evidence type="ECO:0000256" key="3">
    <source>
        <dbReference type="ARBA" id="ARBA00023004"/>
    </source>
</evidence>
<dbReference type="Pfam" id="PF13442">
    <property type="entry name" value="Cytochrome_CBB3"/>
    <property type="match status" value="1"/>
</dbReference>
<dbReference type="GO" id="GO:0020037">
    <property type="term" value="F:heme binding"/>
    <property type="evidence" value="ECO:0007669"/>
    <property type="project" value="InterPro"/>
</dbReference>
<dbReference type="Gene3D" id="1.10.760.10">
    <property type="entry name" value="Cytochrome c-like domain"/>
    <property type="match status" value="1"/>
</dbReference>
<dbReference type="AlphaFoldDB" id="A0A2W5PPK7"/>
<keyword evidence="5" id="KW-0812">Transmembrane</keyword>
<dbReference type="InterPro" id="IPR009056">
    <property type="entry name" value="Cyt_c-like_dom"/>
</dbReference>
<dbReference type="PANTHER" id="PTHR35008:SF4">
    <property type="entry name" value="BLL4482 PROTEIN"/>
    <property type="match status" value="1"/>
</dbReference>
<name>A0A2W5PPK7_VARPD</name>
<keyword evidence="3 4" id="KW-0408">Iron</keyword>
<dbReference type="Proteomes" id="UP000249135">
    <property type="component" value="Unassembled WGS sequence"/>
</dbReference>
<dbReference type="PROSITE" id="PS51007">
    <property type="entry name" value="CYTC"/>
    <property type="match status" value="1"/>
</dbReference>
<feature type="non-terminal residue" evidence="7">
    <location>
        <position position="1"/>
    </location>
</feature>
<feature type="domain" description="Cytochrome c" evidence="6">
    <location>
        <begin position="90"/>
        <end position="181"/>
    </location>
</feature>
<dbReference type="GO" id="GO:0046872">
    <property type="term" value="F:metal ion binding"/>
    <property type="evidence" value="ECO:0007669"/>
    <property type="project" value="UniProtKB-KW"/>
</dbReference>
<keyword evidence="5" id="KW-0472">Membrane</keyword>
<evidence type="ECO:0000256" key="1">
    <source>
        <dbReference type="ARBA" id="ARBA00022617"/>
    </source>
</evidence>
<comment type="caution">
    <text evidence="7">The sequence shown here is derived from an EMBL/GenBank/DDBJ whole genome shotgun (WGS) entry which is preliminary data.</text>
</comment>
<feature type="transmembrane region" description="Helical" evidence="5">
    <location>
        <begin position="25"/>
        <end position="45"/>
    </location>
</feature>
<proteinExistence type="predicted"/>
<reference evidence="7 8" key="1">
    <citation type="submission" date="2017-08" db="EMBL/GenBank/DDBJ databases">
        <title>Infants hospitalized years apart are colonized by the same room-sourced microbial strains.</title>
        <authorList>
            <person name="Brooks B."/>
            <person name="Olm M.R."/>
            <person name="Firek B.A."/>
            <person name="Baker R."/>
            <person name="Thomas B.C."/>
            <person name="Morowitz M.J."/>
            <person name="Banfield J.F."/>
        </authorList>
    </citation>
    <scope>NUCLEOTIDE SEQUENCE [LARGE SCALE GENOMIC DNA]</scope>
    <source>
        <strain evidence="7">S2_005_003_R2_41</strain>
    </source>
</reference>
<keyword evidence="5" id="KW-1133">Transmembrane helix</keyword>
<accession>A0A2W5PPK7</accession>
<evidence type="ECO:0000256" key="4">
    <source>
        <dbReference type="PROSITE-ProRule" id="PRU00433"/>
    </source>
</evidence>
<sequence>QPAWPWAWRLSGDNLLIELGQARRLAAALAFVAFALLALAVAWAWQRGRWYLLATLPLAAIAVPWPEASALRVPATPASFHVPPGLPTAAGVVRGQALYAQHCVQCHGTDGRGQGPLAASLAVWPPNLAGPLLWRRADGDLLWHLQHGLHDTQGRPTMPAFGDRLSDADAWALIDAMKAQAAGEMLRATGQWGRPVRLADAPVHCADGRTRQLSSWRGQRLRLVVAGQGTPPPPEDPRLVTVRVRPDDGPVAEGCEARSPEAWQALALVAGVDSPAALQFIVDRDGYLRARSSPTRADWSDDDLLCRSDAPPRSASATAPADGLGALIARMDAQPVRFVKGGFIH</sequence>
<dbReference type="InterPro" id="IPR036909">
    <property type="entry name" value="Cyt_c-like_dom_sf"/>
</dbReference>
<dbReference type="PANTHER" id="PTHR35008">
    <property type="entry name" value="BLL4482 PROTEIN-RELATED"/>
    <property type="match status" value="1"/>
</dbReference>
<evidence type="ECO:0000313" key="8">
    <source>
        <dbReference type="Proteomes" id="UP000249135"/>
    </source>
</evidence>
<keyword evidence="1 4" id="KW-0349">Heme</keyword>
<protein>
    <submittedName>
        <fullName evidence="7">Cytochrome C</fullName>
    </submittedName>
</protein>
<dbReference type="SUPFAM" id="SSF46626">
    <property type="entry name" value="Cytochrome c"/>
    <property type="match status" value="1"/>
</dbReference>
<organism evidence="7 8">
    <name type="scientific">Variovorax paradoxus</name>
    <dbReference type="NCBI Taxonomy" id="34073"/>
    <lineage>
        <taxon>Bacteria</taxon>
        <taxon>Pseudomonadati</taxon>
        <taxon>Pseudomonadota</taxon>
        <taxon>Betaproteobacteria</taxon>
        <taxon>Burkholderiales</taxon>
        <taxon>Comamonadaceae</taxon>
        <taxon>Variovorax</taxon>
    </lineage>
</organism>
<evidence type="ECO:0000313" key="7">
    <source>
        <dbReference type="EMBL" id="PZQ66894.1"/>
    </source>
</evidence>
<keyword evidence="2 4" id="KW-0479">Metal-binding</keyword>
<dbReference type="GO" id="GO:0009055">
    <property type="term" value="F:electron transfer activity"/>
    <property type="evidence" value="ECO:0007669"/>
    <property type="project" value="InterPro"/>
</dbReference>
<evidence type="ECO:0000256" key="5">
    <source>
        <dbReference type="SAM" id="Phobius"/>
    </source>
</evidence>
<dbReference type="InterPro" id="IPR051459">
    <property type="entry name" value="Cytochrome_c-type_DH"/>
</dbReference>
<evidence type="ECO:0000259" key="6">
    <source>
        <dbReference type="PROSITE" id="PS51007"/>
    </source>
</evidence>